<proteinExistence type="predicted"/>
<reference evidence="3 4" key="1">
    <citation type="submission" date="2021-01" db="EMBL/GenBank/DDBJ databases">
        <title>Whole genome shotgun sequence of Actinoplanes couchii NBRC 106145.</title>
        <authorList>
            <person name="Komaki H."/>
            <person name="Tamura T."/>
        </authorList>
    </citation>
    <scope>NUCLEOTIDE SEQUENCE [LARGE SCALE GENOMIC DNA]</scope>
    <source>
        <strain evidence="3 4">NBRC 106145</strain>
    </source>
</reference>
<dbReference type="RefSeq" id="WP_203795101.1">
    <property type="nucleotide sequence ID" value="NZ_BAAAQE010000088.1"/>
</dbReference>
<dbReference type="InterPro" id="IPR002762">
    <property type="entry name" value="CbiX-like"/>
</dbReference>
<dbReference type="EMBL" id="BOMG01000035">
    <property type="protein sequence ID" value="GID53993.1"/>
    <property type="molecule type" value="Genomic_DNA"/>
</dbReference>
<keyword evidence="2" id="KW-0456">Lyase</keyword>
<dbReference type="PANTHER" id="PTHR33542:SF5">
    <property type="entry name" value="FERROCHELATASE CHE1"/>
    <property type="match status" value="1"/>
</dbReference>
<evidence type="ECO:0000313" key="4">
    <source>
        <dbReference type="Proteomes" id="UP000612282"/>
    </source>
</evidence>
<dbReference type="Pfam" id="PF01903">
    <property type="entry name" value="CbiX"/>
    <property type="match status" value="2"/>
</dbReference>
<protein>
    <recommendedName>
        <fullName evidence="5">Cobalamin (Vitamin B12) biosynthesis CbiX protein</fullName>
    </recommendedName>
</protein>
<accession>A0ABQ3X652</accession>
<comment type="caution">
    <text evidence="3">The sequence shown here is derived from an EMBL/GenBank/DDBJ whole genome shotgun (WGS) entry which is preliminary data.</text>
</comment>
<dbReference type="InterPro" id="IPR050963">
    <property type="entry name" value="Sirohydro_Cobaltochel/CbiX"/>
</dbReference>
<dbReference type="Gene3D" id="3.40.50.1400">
    <property type="match status" value="2"/>
</dbReference>
<sequence>MRSARLIGDHRPAVVLVAHGSRDPRAAASTSALARAVQRARPDWLVRPSYLDHAGPRPLDVLAALPGTRAVLVPLLLTAAYHGRVDLPAVVEEAGTLPLTVTATDVLGPASPLLLAALTRRLSAATPVHSPPSDATTRSSAPGAGRRLFEAAPECLLFSADPGRGSGTTGWDCHPLAVGLDAVDPGRGPGAAGWDCHPAAAGLDAVVLAAAGTRNDAARQTVTDAAASLGRHLGLPAEVCFASGPGARADEAVTRLRESGARRIGVAAYFLAPGLLYDAAMDAARAAGAVAVAPPLGDAPELVHLIASRVESVLPRSLATAA</sequence>
<dbReference type="PANTHER" id="PTHR33542">
    <property type="entry name" value="SIROHYDROCHLORIN FERROCHELATASE, CHLOROPLASTIC"/>
    <property type="match status" value="1"/>
</dbReference>
<keyword evidence="4" id="KW-1185">Reference proteome</keyword>
<dbReference type="Proteomes" id="UP000612282">
    <property type="component" value="Unassembled WGS sequence"/>
</dbReference>
<evidence type="ECO:0008006" key="5">
    <source>
        <dbReference type="Google" id="ProtNLM"/>
    </source>
</evidence>
<dbReference type="CDD" id="cd03416">
    <property type="entry name" value="CbiX_SirB_N"/>
    <property type="match status" value="1"/>
</dbReference>
<evidence type="ECO:0000256" key="1">
    <source>
        <dbReference type="ARBA" id="ARBA00022723"/>
    </source>
</evidence>
<name>A0ABQ3X652_9ACTN</name>
<organism evidence="3 4">
    <name type="scientific">Actinoplanes couchii</name>
    <dbReference type="NCBI Taxonomy" id="403638"/>
    <lineage>
        <taxon>Bacteria</taxon>
        <taxon>Bacillati</taxon>
        <taxon>Actinomycetota</taxon>
        <taxon>Actinomycetes</taxon>
        <taxon>Micromonosporales</taxon>
        <taxon>Micromonosporaceae</taxon>
        <taxon>Actinoplanes</taxon>
    </lineage>
</organism>
<gene>
    <name evidence="3" type="ORF">Aco03nite_023970</name>
</gene>
<dbReference type="SUPFAM" id="SSF53800">
    <property type="entry name" value="Chelatase"/>
    <property type="match status" value="2"/>
</dbReference>
<evidence type="ECO:0000256" key="2">
    <source>
        <dbReference type="ARBA" id="ARBA00023239"/>
    </source>
</evidence>
<keyword evidence="1" id="KW-0479">Metal-binding</keyword>
<evidence type="ECO:0000313" key="3">
    <source>
        <dbReference type="EMBL" id="GID53993.1"/>
    </source>
</evidence>